<organism evidence="2 3">
    <name type="scientific">Myxococcus llanfairpwllgwyngyllgogerychwyrndrobwllllantysiliogogogochensis</name>
    <dbReference type="NCBI Taxonomy" id="2590453"/>
    <lineage>
        <taxon>Bacteria</taxon>
        <taxon>Pseudomonadati</taxon>
        <taxon>Myxococcota</taxon>
        <taxon>Myxococcia</taxon>
        <taxon>Myxococcales</taxon>
        <taxon>Cystobacterineae</taxon>
        <taxon>Myxococcaceae</taxon>
        <taxon>Myxococcus</taxon>
    </lineage>
</organism>
<gene>
    <name evidence="2" type="ORF">FJV41_11425</name>
</gene>
<sequence length="93" mass="9827">MKAWMAVAMLAVVPLVGCGGSRELNRAKVEVNVLRKDKETLSAENEALKTKVGELEGELANVSKERDELKVAAEQAAAAAPAAVPASGKKRKK</sequence>
<keyword evidence="1" id="KW-0175">Coiled coil</keyword>
<dbReference type="RefSeq" id="WP_141642476.1">
    <property type="nucleotide sequence ID" value="NZ_VIFM01000034.1"/>
</dbReference>
<dbReference type="OrthoDB" id="5383336at2"/>
<evidence type="ECO:0000313" key="2">
    <source>
        <dbReference type="EMBL" id="TQF15854.1"/>
    </source>
</evidence>
<comment type="caution">
    <text evidence="2">The sequence shown here is derived from an EMBL/GenBank/DDBJ whole genome shotgun (WGS) entry which is preliminary data.</text>
</comment>
<proteinExistence type="predicted"/>
<dbReference type="AlphaFoldDB" id="A0A540X559"/>
<feature type="coiled-coil region" evidence="1">
    <location>
        <begin position="24"/>
        <end position="79"/>
    </location>
</feature>
<evidence type="ECO:0000313" key="3">
    <source>
        <dbReference type="Proteomes" id="UP000315369"/>
    </source>
</evidence>
<name>A0A540X559_9BACT</name>
<evidence type="ECO:0000256" key="1">
    <source>
        <dbReference type="SAM" id="Coils"/>
    </source>
</evidence>
<accession>A0A540X559</accession>
<dbReference type="Proteomes" id="UP000315369">
    <property type="component" value="Unassembled WGS sequence"/>
</dbReference>
<protein>
    <submittedName>
        <fullName evidence="2">Uncharacterized protein</fullName>
    </submittedName>
</protein>
<keyword evidence="3" id="KW-1185">Reference proteome</keyword>
<dbReference type="EMBL" id="VIFM01000034">
    <property type="protein sequence ID" value="TQF15854.1"/>
    <property type="molecule type" value="Genomic_DNA"/>
</dbReference>
<reference evidence="2 3" key="1">
    <citation type="submission" date="2019-06" db="EMBL/GenBank/DDBJ databases">
        <authorList>
            <person name="Livingstone P."/>
            <person name="Whitworth D."/>
        </authorList>
    </citation>
    <scope>NUCLEOTIDE SEQUENCE [LARGE SCALE GENOMIC DNA]</scope>
    <source>
        <strain evidence="2 3">AM401</strain>
    </source>
</reference>